<evidence type="ECO:0000256" key="1">
    <source>
        <dbReference type="ARBA" id="ARBA00004651"/>
    </source>
</evidence>
<proteinExistence type="inferred from homology"/>
<reference evidence="8 9" key="1">
    <citation type="submission" date="2016-10" db="EMBL/GenBank/DDBJ databases">
        <authorList>
            <person name="de Groot N.N."/>
        </authorList>
    </citation>
    <scope>NUCLEOTIDE SEQUENCE [LARGE SCALE GENOMIC DNA]</scope>
    <source>
        <strain evidence="8 9">DSM 22012</strain>
    </source>
</reference>
<dbReference type="OrthoDB" id="121744at2"/>
<sequence>MKSLVNRVAGYYGWVSRLLSLLQPVALLAARLYVAKVFFAAGLTKLQDWDTTLFLFEEEYSVPLLPFELAAWLATAGEILLPLLLVFGLATRVGALGLSVVNIVAVISLEEIAPAALTQHLLWGVLLAQILIWGAGALSLDRLVKTRPKVSEQMRSWTFC</sequence>
<name>A0A1H5VLX7_9GAMM</name>
<dbReference type="Proteomes" id="UP000236745">
    <property type="component" value="Unassembled WGS sequence"/>
</dbReference>
<dbReference type="EMBL" id="FNVQ01000001">
    <property type="protein sequence ID" value="SEF87547.1"/>
    <property type="molecule type" value="Genomic_DNA"/>
</dbReference>
<feature type="transmembrane region" description="Helical" evidence="7">
    <location>
        <begin position="64"/>
        <end position="86"/>
    </location>
</feature>
<dbReference type="InterPro" id="IPR051907">
    <property type="entry name" value="DoxX-like_oxidoreductase"/>
</dbReference>
<protein>
    <submittedName>
        <fullName evidence="8">Putative oxidoreductase</fullName>
    </submittedName>
</protein>
<feature type="transmembrane region" description="Helical" evidence="7">
    <location>
        <begin position="93"/>
        <end position="109"/>
    </location>
</feature>
<dbReference type="PANTHER" id="PTHR33452">
    <property type="entry name" value="OXIDOREDUCTASE CATD-RELATED"/>
    <property type="match status" value="1"/>
</dbReference>
<evidence type="ECO:0000256" key="5">
    <source>
        <dbReference type="ARBA" id="ARBA00022989"/>
    </source>
</evidence>
<dbReference type="Pfam" id="PF07681">
    <property type="entry name" value="DoxX"/>
    <property type="match status" value="1"/>
</dbReference>
<evidence type="ECO:0000256" key="7">
    <source>
        <dbReference type="SAM" id="Phobius"/>
    </source>
</evidence>
<evidence type="ECO:0000256" key="2">
    <source>
        <dbReference type="ARBA" id="ARBA00006679"/>
    </source>
</evidence>
<organism evidence="8 9">
    <name type="scientific">Marinobacterium lutimaris</name>
    <dbReference type="NCBI Taxonomy" id="568106"/>
    <lineage>
        <taxon>Bacteria</taxon>
        <taxon>Pseudomonadati</taxon>
        <taxon>Pseudomonadota</taxon>
        <taxon>Gammaproteobacteria</taxon>
        <taxon>Oceanospirillales</taxon>
        <taxon>Oceanospirillaceae</taxon>
        <taxon>Marinobacterium</taxon>
    </lineage>
</organism>
<feature type="transmembrane region" description="Helical" evidence="7">
    <location>
        <begin position="121"/>
        <end position="140"/>
    </location>
</feature>
<keyword evidence="6 7" id="KW-0472">Membrane</keyword>
<evidence type="ECO:0000256" key="6">
    <source>
        <dbReference type="ARBA" id="ARBA00023136"/>
    </source>
</evidence>
<keyword evidence="3" id="KW-1003">Cell membrane</keyword>
<dbReference type="GO" id="GO:0005886">
    <property type="term" value="C:plasma membrane"/>
    <property type="evidence" value="ECO:0007669"/>
    <property type="project" value="UniProtKB-SubCell"/>
</dbReference>
<keyword evidence="4 7" id="KW-0812">Transmembrane</keyword>
<comment type="subcellular location">
    <subcellularLocation>
        <location evidence="1">Cell membrane</location>
        <topology evidence="1">Multi-pass membrane protein</topology>
    </subcellularLocation>
</comment>
<accession>A0A1H5VLX7</accession>
<dbReference type="PANTHER" id="PTHR33452:SF1">
    <property type="entry name" value="INNER MEMBRANE PROTEIN YPHA-RELATED"/>
    <property type="match status" value="1"/>
</dbReference>
<dbReference type="RefSeq" id="WP_104001718.1">
    <property type="nucleotide sequence ID" value="NZ_FNVQ01000001.1"/>
</dbReference>
<dbReference type="AlphaFoldDB" id="A0A1H5VLX7"/>
<comment type="similarity">
    <text evidence="2">Belongs to the DoxX family.</text>
</comment>
<dbReference type="InterPro" id="IPR032808">
    <property type="entry name" value="DoxX"/>
</dbReference>
<evidence type="ECO:0000256" key="3">
    <source>
        <dbReference type="ARBA" id="ARBA00022475"/>
    </source>
</evidence>
<evidence type="ECO:0000256" key="4">
    <source>
        <dbReference type="ARBA" id="ARBA00022692"/>
    </source>
</evidence>
<evidence type="ECO:0000313" key="8">
    <source>
        <dbReference type="EMBL" id="SEF87547.1"/>
    </source>
</evidence>
<keyword evidence="5 7" id="KW-1133">Transmembrane helix</keyword>
<gene>
    <name evidence="8" type="ORF">SAMN05444390_101756</name>
</gene>
<keyword evidence="9" id="KW-1185">Reference proteome</keyword>
<evidence type="ECO:0000313" key="9">
    <source>
        <dbReference type="Proteomes" id="UP000236745"/>
    </source>
</evidence>